<dbReference type="PANTHER" id="PTHR43180:SF30">
    <property type="entry name" value="MOMILACTONE A SYNTHASE"/>
    <property type="match status" value="1"/>
</dbReference>
<feature type="compositionally biased region" description="Basic and acidic residues" evidence="3">
    <location>
        <begin position="1"/>
        <end position="11"/>
    </location>
</feature>
<evidence type="ECO:0000256" key="3">
    <source>
        <dbReference type="SAM" id="MobiDB-lite"/>
    </source>
</evidence>
<name>A0A5P1F6K8_ASPOF</name>
<accession>A0A5P1F6K8</accession>
<dbReference type="PANTHER" id="PTHR43180">
    <property type="entry name" value="3-OXOACYL-(ACYL-CARRIER-PROTEIN) REDUCTASE (AFU_ORTHOLOGUE AFUA_6G11210)"/>
    <property type="match status" value="1"/>
</dbReference>
<sequence>MATSEKPHDVTDLISSSPTDAERAEQKFTKGNKNNRGKKCAKLAVTCFPKRNTNSMGKAFSPFKGVGKCLKHLTILPERNAYMQSPIVPMVFVGIIVLKGKVAIITGASSGIGAAAARLFAANVVIADIQDQLGLKIAS</sequence>
<dbReference type="Proteomes" id="UP000243459">
    <property type="component" value="Chromosome 4"/>
</dbReference>
<gene>
    <name evidence="4" type="ORF">A4U43_C04F34810</name>
</gene>
<evidence type="ECO:0000256" key="1">
    <source>
        <dbReference type="ARBA" id="ARBA00006484"/>
    </source>
</evidence>
<dbReference type="Gene3D" id="3.40.50.720">
    <property type="entry name" value="NAD(P)-binding Rossmann-like Domain"/>
    <property type="match status" value="1"/>
</dbReference>
<proteinExistence type="inferred from homology"/>
<organism evidence="4 5">
    <name type="scientific">Asparagus officinalis</name>
    <name type="common">Garden asparagus</name>
    <dbReference type="NCBI Taxonomy" id="4686"/>
    <lineage>
        <taxon>Eukaryota</taxon>
        <taxon>Viridiplantae</taxon>
        <taxon>Streptophyta</taxon>
        <taxon>Embryophyta</taxon>
        <taxon>Tracheophyta</taxon>
        <taxon>Spermatophyta</taxon>
        <taxon>Magnoliopsida</taxon>
        <taxon>Liliopsida</taxon>
        <taxon>Asparagales</taxon>
        <taxon>Asparagaceae</taxon>
        <taxon>Asparagoideae</taxon>
        <taxon>Asparagus</taxon>
    </lineage>
</organism>
<dbReference type="AlphaFoldDB" id="A0A5P1F6K8"/>
<dbReference type="GO" id="GO:0016491">
    <property type="term" value="F:oxidoreductase activity"/>
    <property type="evidence" value="ECO:0007669"/>
    <property type="project" value="UniProtKB-KW"/>
</dbReference>
<evidence type="ECO:0000313" key="4">
    <source>
        <dbReference type="EMBL" id="ONK73744.1"/>
    </source>
</evidence>
<dbReference type="EMBL" id="CM007384">
    <property type="protein sequence ID" value="ONK73744.1"/>
    <property type="molecule type" value="Genomic_DNA"/>
</dbReference>
<reference evidence="5" key="1">
    <citation type="journal article" date="2017" name="Nat. Commun.">
        <title>The asparagus genome sheds light on the origin and evolution of a young Y chromosome.</title>
        <authorList>
            <person name="Harkess A."/>
            <person name="Zhou J."/>
            <person name="Xu C."/>
            <person name="Bowers J.E."/>
            <person name="Van der Hulst R."/>
            <person name="Ayyampalayam S."/>
            <person name="Mercati F."/>
            <person name="Riccardi P."/>
            <person name="McKain M.R."/>
            <person name="Kakrana A."/>
            <person name="Tang H."/>
            <person name="Ray J."/>
            <person name="Groenendijk J."/>
            <person name="Arikit S."/>
            <person name="Mathioni S.M."/>
            <person name="Nakano M."/>
            <person name="Shan H."/>
            <person name="Telgmann-Rauber A."/>
            <person name="Kanno A."/>
            <person name="Yue Z."/>
            <person name="Chen H."/>
            <person name="Li W."/>
            <person name="Chen Y."/>
            <person name="Xu X."/>
            <person name="Zhang Y."/>
            <person name="Luo S."/>
            <person name="Chen H."/>
            <person name="Gao J."/>
            <person name="Mao Z."/>
            <person name="Pires J.C."/>
            <person name="Luo M."/>
            <person name="Kudrna D."/>
            <person name="Wing R.A."/>
            <person name="Meyers B.C."/>
            <person name="Yi K."/>
            <person name="Kong H."/>
            <person name="Lavrijsen P."/>
            <person name="Sunseri F."/>
            <person name="Falavigna A."/>
            <person name="Ye Y."/>
            <person name="Leebens-Mack J.H."/>
            <person name="Chen G."/>
        </authorList>
    </citation>
    <scope>NUCLEOTIDE SEQUENCE [LARGE SCALE GENOMIC DNA]</scope>
    <source>
        <strain evidence="5">cv. DH0086</strain>
    </source>
</reference>
<feature type="region of interest" description="Disordered" evidence="3">
    <location>
        <begin position="1"/>
        <end position="35"/>
    </location>
</feature>
<dbReference type="SUPFAM" id="SSF51735">
    <property type="entry name" value="NAD(P)-binding Rossmann-fold domains"/>
    <property type="match status" value="1"/>
</dbReference>
<comment type="similarity">
    <text evidence="1">Belongs to the short-chain dehydrogenases/reductases (SDR) family.</text>
</comment>
<keyword evidence="5" id="KW-1185">Reference proteome</keyword>
<evidence type="ECO:0000256" key="2">
    <source>
        <dbReference type="ARBA" id="ARBA00023002"/>
    </source>
</evidence>
<dbReference type="InterPro" id="IPR036291">
    <property type="entry name" value="NAD(P)-bd_dom_sf"/>
</dbReference>
<keyword evidence="2" id="KW-0560">Oxidoreductase</keyword>
<protein>
    <submittedName>
        <fullName evidence="4">Uncharacterized protein</fullName>
    </submittedName>
</protein>
<evidence type="ECO:0000313" key="5">
    <source>
        <dbReference type="Proteomes" id="UP000243459"/>
    </source>
</evidence>
<dbReference type="Gramene" id="ONK73744">
    <property type="protein sequence ID" value="ONK73744"/>
    <property type="gene ID" value="A4U43_C04F34810"/>
</dbReference>